<feature type="region of interest" description="Disordered" evidence="5">
    <location>
        <begin position="125"/>
        <end position="149"/>
    </location>
</feature>
<dbReference type="Proteomes" id="UP000464657">
    <property type="component" value="Chromosome"/>
</dbReference>
<dbReference type="RefSeq" id="WP_160127648.1">
    <property type="nucleotide sequence ID" value="NZ_CP019288.1"/>
</dbReference>
<dbReference type="InterPro" id="IPR044925">
    <property type="entry name" value="His-Me_finger_sf"/>
</dbReference>
<dbReference type="OrthoDB" id="5500612at2"/>
<dbReference type="AlphaFoldDB" id="A0A7L4ZE80"/>
<evidence type="ECO:0000256" key="2">
    <source>
        <dbReference type="ARBA" id="ARBA00022722"/>
    </source>
</evidence>
<evidence type="ECO:0000256" key="4">
    <source>
        <dbReference type="ARBA" id="ARBA00022801"/>
    </source>
</evidence>
<dbReference type="GO" id="GO:0016787">
    <property type="term" value="F:hydrolase activity"/>
    <property type="evidence" value="ECO:0007669"/>
    <property type="project" value="UniProtKB-KW"/>
</dbReference>
<feature type="domain" description="Fibronectin type-III" evidence="7">
    <location>
        <begin position="272"/>
        <end position="357"/>
    </location>
</feature>
<proteinExistence type="inferred from homology"/>
<dbReference type="InterPro" id="IPR036116">
    <property type="entry name" value="FN3_sf"/>
</dbReference>
<dbReference type="InterPro" id="IPR007346">
    <property type="entry name" value="Endonuclease-I"/>
</dbReference>
<dbReference type="SUPFAM" id="SSF49265">
    <property type="entry name" value="Fibronectin type III"/>
    <property type="match status" value="1"/>
</dbReference>
<dbReference type="KEGG" id="kan:IMCC3317_02040"/>
<reference evidence="9 10" key="1">
    <citation type="journal article" date="2013" name="Int. J. Syst. Evol. Microbiol.">
        <title>Kordia antarctica sp. nov., isolated from Antarctic seawater.</title>
        <authorList>
            <person name="Baek K."/>
            <person name="Choi A."/>
            <person name="Kang I."/>
            <person name="Lee K."/>
            <person name="Cho J.C."/>
        </authorList>
    </citation>
    <scope>NUCLEOTIDE SEQUENCE [LARGE SCALE GENOMIC DNA]</scope>
    <source>
        <strain evidence="9 10">IMCC3317</strain>
    </source>
</reference>
<feature type="signal peptide" evidence="6">
    <location>
        <begin position="1"/>
        <end position="18"/>
    </location>
</feature>
<dbReference type="Pfam" id="PF18962">
    <property type="entry name" value="Por_Secre_tail"/>
    <property type="match status" value="1"/>
</dbReference>
<feature type="domain" description="LTD" evidence="8">
    <location>
        <begin position="346"/>
        <end position="497"/>
    </location>
</feature>
<sequence length="785" mass="84953">MKQLLLWLFLAVSITAYAQVPSYYNDVNLSQSGTDLKDDLATKIISTHTTYLSYTPGVWNALEQSDVDPNNNSDVILIYGHNDTDGNFKTDRTRDKYQHGGSVGDWNREHVFAKSLADPALGTSGAGADAHNLRPCDMQQNSSRNNRKFGTGSGVAYIVPSGDWYPGDEWKGDTARMIMFMYLRYGNRCLPTFVGTGSSVSSDNNMIDLFLQWNVDDPVSAFETQRNGVIANIQGNRNPFVDNPAFATQIWGGPQAEDKFGNGGSDTQAPTVPQSLVASNTTTSATTLNWAFSTDNTAVTSYEIFQNSVFIGNTANTTYNVSGLSENTSYTFTVTAKDAAGNTSSASSGVTITTTTGGGNPGGSTDDLFFSEYIEGSSNNKALEIANFTGSSVNLSIYTIKKQTNGAGSWSSAYALSGNLNDGNVYVIANSSANSTIQNQADVTTGGAVATFNGNDPVGLFKNNVLIDIIGTFNGGSSNFAQNVTLVRKSSVTSPNTNYAVAEWDSFATDTFSNLGTHSVDGGSSGTAGSTTVLHEGFFESGLDGWVDGGSDCYRYSGSNSYEGNYSIRLRDNSGTKSSMTLNDVDVSPYDEVEVEFYFYSYSMETGEDFWLRYYNGSSWQTVRTYVSGTDFQNNNFFSSKVTLSKSSYNFVSDAKFRFQADASANADQIYIDQVTITGIVNASARMNSEPTKSDIIVHSAFSEEDGLFVDEDFTVYPNPVRSQLQVKIFADATAEYQIHSLLGQVVKVGTLTNKTINVANLKAGIYILQINDGDEILTKKFIKQ</sequence>
<dbReference type="Gene3D" id="2.60.40.10">
    <property type="entry name" value="Immunoglobulins"/>
    <property type="match status" value="1"/>
</dbReference>
<dbReference type="PANTHER" id="PTHR33607:SF2">
    <property type="entry name" value="ENDONUCLEASE-1"/>
    <property type="match status" value="1"/>
</dbReference>
<evidence type="ECO:0000256" key="1">
    <source>
        <dbReference type="ARBA" id="ARBA00006429"/>
    </source>
</evidence>
<dbReference type="PROSITE" id="PS50853">
    <property type="entry name" value="FN3"/>
    <property type="match status" value="1"/>
</dbReference>
<feature type="chain" id="PRO_5029572776" evidence="6">
    <location>
        <begin position="19"/>
        <end position="785"/>
    </location>
</feature>
<gene>
    <name evidence="9" type="primary">bsn_1</name>
    <name evidence="9" type="ORF">IMCC3317_02040</name>
</gene>
<accession>A0A7L4ZE80</accession>
<dbReference type="PROSITE" id="PS51841">
    <property type="entry name" value="LTD"/>
    <property type="match status" value="1"/>
</dbReference>
<evidence type="ECO:0000256" key="5">
    <source>
        <dbReference type="SAM" id="MobiDB-lite"/>
    </source>
</evidence>
<dbReference type="EMBL" id="CP019288">
    <property type="protein sequence ID" value="QHI34859.1"/>
    <property type="molecule type" value="Genomic_DNA"/>
</dbReference>
<dbReference type="Pfam" id="PF04231">
    <property type="entry name" value="Endonuclease_1"/>
    <property type="match status" value="1"/>
</dbReference>
<dbReference type="CDD" id="cd00063">
    <property type="entry name" value="FN3"/>
    <property type="match status" value="1"/>
</dbReference>
<dbReference type="GO" id="GO:0004518">
    <property type="term" value="F:nuclease activity"/>
    <property type="evidence" value="ECO:0007669"/>
    <property type="project" value="UniProtKB-KW"/>
</dbReference>
<dbReference type="InterPro" id="IPR026444">
    <property type="entry name" value="Secre_tail"/>
</dbReference>
<name>A0A7L4ZE80_9FLAO</name>
<keyword evidence="3 6" id="KW-0732">Signal</keyword>
<keyword evidence="10" id="KW-1185">Reference proteome</keyword>
<dbReference type="NCBIfam" id="TIGR04183">
    <property type="entry name" value="Por_Secre_tail"/>
    <property type="match status" value="1"/>
</dbReference>
<dbReference type="PANTHER" id="PTHR33607">
    <property type="entry name" value="ENDONUCLEASE-1"/>
    <property type="match status" value="1"/>
</dbReference>
<keyword evidence="4 9" id="KW-0378">Hydrolase</keyword>
<protein>
    <submittedName>
        <fullName evidence="9">Extracellular ribonuclease</fullName>
        <ecNumber evidence="9">3.1.-.-</ecNumber>
    </submittedName>
</protein>
<dbReference type="InterPro" id="IPR001322">
    <property type="entry name" value="Lamin_tail_dom"/>
</dbReference>
<evidence type="ECO:0000313" key="9">
    <source>
        <dbReference type="EMBL" id="QHI34859.1"/>
    </source>
</evidence>
<comment type="similarity">
    <text evidence="1">Belongs to the EndA/NucM nuclease family.</text>
</comment>
<dbReference type="SMART" id="SM00060">
    <property type="entry name" value="FN3"/>
    <property type="match status" value="1"/>
</dbReference>
<dbReference type="Pfam" id="PF00932">
    <property type="entry name" value="LTD"/>
    <property type="match status" value="1"/>
</dbReference>
<dbReference type="EC" id="3.1.-.-" evidence="9"/>
<evidence type="ECO:0000259" key="8">
    <source>
        <dbReference type="PROSITE" id="PS51841"/>
    </source>
</evidence>
<keyword evidence="2" id="KW-0540">Nuclease</keyword>
<evidence type="ECO:0000313" key="10">
    <source>
        <dbReference type="Proteomes" id="UP000464657"/>
    </source>
</evidence>
<dbReference type="SUPFAM" id="SSF54060">
    <property type="entry name" value="His-Me finger endonucleases"/>
    <property type="match status" value="1"/>
</dbReference>
<dbReference type="InterPro" id="IPR013783">
    <property type="entry name" value="Ig-like_fold"/>
</dbReference>
<organism evidence="9 10">
    <name type="scientific">Kordia antarctica</name>
    <dbReference type="NCBI Taxonomy" id="1218801"/>
    <lineage>
        <taxon>Bacteria</taxon>
        <taxon>Pseudomonadati</taxon>
        <taxon>Bacteroidota</taxon>
        <taxon>Flavobacteriia</taxon>
        <taxon>Flavobacteriales</taxon>
        <taxon>Flavobacteriaceae</taxon>
        <taxon>Kordia</taxon>
    </lineage>
</organism>
<dbReference type="Gene3D" id="2.60.120.260">
    <property type="entry name" value="Galactose-binding domain-like"/>
    <property type="match status" value="1"/>
</dbReference>
<evidence type="ECO:0000256" key="6">
    <source>
        <dbReference type="SAM" id="SignalP"/>
    </source>
</evidence>
<evidence type="ECO:0000259" key="7">
    <source>
        <dbReference type="PROSITE" id="PS50853"/>
    </source>
</evidence>
<evidence type="ECO:0000256" key="3">
    <source>
        <dbReference type="ARBA" id="ARBA00022729"/>
    </source>
</evidence>
<dbReference type="InterPro" id="IPR003961">
    <property type="entry name" value="FN3_dom"/>
</dbReference>
<dbReference type="Pfam" id="PF00041">
    <property type="entry name" value="fn3"/>
    <property type="match status" value="1"/>
</dbReference>